<feature type="compositionally biased region" description="Low complexity" evidence="1">
    <location>
        <begin position="39"/>
        <end position="55"/>
    </location>
</feature>
<keyword evidence="3" id="KW-1185">Reference proteome</keyword>
<protein>
    <submittedName>
        <fullName evidence="2">Uncharacterized protein</fullName>
    </submittedName>
</protein>
<dbReference type="PANTHER" id="PTHR22840:SF12">
    <property type="entry name" value="WD REPEAT-CONTAINING PROTEIN 36"/>
    <property type="match status" value="1"/>
</dbReference>
<dbReference type="Gene3D" id="2.130.10.10">
    <property type="entry name" value="YVTN repeat-like/Quinoprotein amine dehydrogenase"/>
    <property type="match status" value="1"/>
</dbReference>
<organism evidence="2 3">
    <name type="scientific">Sporisorium scitamineum</name>
    <dbReference type="NCBI Taxonomy" id="49012"/>
    <lineage>
        <taxon>Eukaryota</taxon>
        <taxon>Fungi</taxon>
        <taxon>Dikarya</taxon>
        <taxon>Basidiomycota</taxon>
        <taxon>Ustilaginomycotina</taxon>
        <taxon>Ustilaginomycetes</taxon>
        <taxon>Ustilaginales</taxon>
        <taxon>Ustilaginaceae</taxon>
        <taxon>Sporisorium</taxon>
    </lineage>
</organism>
<dbReference type="Proteomes" id="UP000242770">
    <property type="component" value="Unassembled WGS sequence"/>
</dbReference>
<dbReference type="GO" id="GO:0006364">
    <property type="term" value="P:rRNA processing"/>
    <property type="evidence" value="ECO:0007669"/>
    <property type="project" value="TreeGrafter"/>
</dbReference>
<dbReference type="InterPro" id="IPR015943">
    <property type="entry name" value="WD40/YVTN_repeat-like_dom_sf"/>
</dbReference>
<dbReference type="EMBL" id="CCFA01004766">
    <property type="protein sequence ID" value="CDW99506.1"/>
    <property type="molecule type" value="Genomic_DNA"/>
</dbReference>
<sequence>MPSKVAKKAVTPVNGKAATTSATPSDVEPNSKRRREQSDSNTDAAQASSSSATASRKAVSQNRLFAPFRALGLISNDVPFALQTRFGGKDATTPDVNVITCLGDSWAMWDAERMTLLFVSTSLPAPISSLVISLSPDAVLAAAGTKVYRFKRRPGG</sequence>
<reference evidence="3" key="1">
    <citation type="submission" date="2014-06" db="EMBL/GenBank/DDBJ databases">
        <authorList>
            <person name="Berkman P.J."/>
        </authorList>
    </citation>
    <scope>NUCLEOTIDE SEQUENCE [LARGE SCALE GENOMIC DNA]</scope>
</reference>
<dbReference type="STRING" id="49012.A0A0F7SAV3"/>
<name>A0A0F7SAV3_9BASI</name>
<dbReference type="PANTHER" id="PTHR22840">
    <property type="entry name" value="WD REPEAT-CONTAINING PROTEIN 36"/>
    <property type="match status" value="1"/>
</dbReference>
<accession>A0A0F7SAV3</accession>
<evidence type="ECO:0000256" key="1">
    <source>
        <dbReference type="SAM" id="MobiDB-lite"/>
    </source>
</evidence>
<dbReference type="GO" id="GO:0032040">
    <property type="term" value="C:small-subunit processome"/>
    <property type="evidence" value="ECO:0007669"/>
    <property type="project" value="TreeGrafter"/>
</dbReference>
<dbReference type="AlphaFoldDB" id="A0A0F7SAV3"/>
<evidence type="ECO:0000313" key="2">
    <source>
        <dbReference type="EMBL" id="CDW99506.1"/>
    </source>
</evidence>
<feature type="region of interest" description="Disordered" evidence="1">
    <location>
        <begin position="1"/>
        <end position="58"/>
    </location>
</feature>
<proteinExistence type="predicted"/>
<evidence type="ECO:0000313" key="3">
    <source>
        <dbReference type="Proteomes" id="UP000242770"/>
    </source>
</evidence>
<gene>
    <name evidence="2" type="primary">SSCI78170.1</name>
</gene>
<dbReference type="GO" id="GO:0034388">
    <property type="term" value="C:Pwp2p-containing subcomplex of 90S preribosome"/>
    <property type="evidence" value="ECO:0007669"/>
    <property type="project" value="TreeGrafter"/>
</dbReference>